<dbReference type="GO" id="GO:0006750">
    <property type="term" value="P:glutathione biosynthetic process"/>
    <property type="evidence" value="ECO:0007669"/>
    <property type="project" value="UniProtKB-UniRule"/>
</dbReference>
<dbReference type="Proteomes" id="UP000019205">
    <property type="component" value="Chromosome"/>
</dbReference>
<dbReference type="NCBIfam" id="TIGR01434">
    <property type="entry name" value="glu_cys_ligase"/>
    <property type="match status" value="1"/>
</dbReference>
<gene>
    <name evidence="8" type="primary">gshA</name>
    <name evidence="11" type="ORF">KT71_07159</name>
</gene>
<sequence length="531" mass="59322">MNSHWQQQLVELSRFQPEMLRGICRGIEKESLRVAGDGVLAQTPHPEALGSALTHGSITTDYSESLMEFITPVSTGIEDTLQTLEDVHSFVYQHIGSERLWSASMPCIVAGDAGIPVARYGSSNVGRMKTVYRYGLGNRYGRLMQAIAGVHYNFSMPESYWPEAQKADGDEGPLKDYITSRYLGLIRNFHRWSWLLIYLFGASPAVCASFMRGRGEHHLEAFDAEGNSLHLPHATALRMGDLGYNSSAQKSLRACYNSLDNYIATLTQAILSPHPDYAAYKGKENGEYMQLNDSLLQIENEFYSTIRPKRPGSSGETPLTALHARGIEYVEIRCIDVSPFHPLGIDSAQIRLLDSFLLHCLTQPSPPCDEVQQDQQAANLSAVVNRGREPGLQLETPSGSRLLTDWAEELLGDITESAELLDGVHKTTEYSAALAEQQAKVRGDVELPSARVLREMREKGMPYYRFAMGYSNRWAEHFKERKLHPDAEQALVDESIASLKRQADIEAADSVSFEDYLAAYFDQYKALNHGE</sequence>
<accession>A4A9H1</accession>
<comment type="similarity">
    <text evidence="2 8">Belongs to the glutamate--cysteine ligase type 1 family. Type 1 subfamily.</text>
</comment>
<evidence type="ECO:0000256" key="3">
    <source>
        <dbReference type="ARBA" id="ARBA00022598"/>
    </source>
</evidence>
<dbReference type="GO" id="GO:0005829">
    <property type="term" value="C:cytosol"/>
    <property type="evidence" value="ECO:0007669"/>
    <property type="project" value="TreeGrafter"/>
</dbReference>
<dbReference type="Pfam" id="PF04262">
    <property type="entry name" value="Glu_cys_ligase"/>
    <property type="match status" value="1"/>
</dbReference>
<dbReference type="STRING" id="314285.KT71_07159"/>
<name>A4A9H1_9GAMM</name>
<proteinExistence type="inferred from homology"/>
<dbReference type="GO" id="GO:0046872">
    <property type="term" value="F:metal ion binding"/>
    <property type="evidence" value="ECO:0007669"/>
    <property type="project" value="TreeGrafter"/>
</dbReference>
<keyword evidence="3 8" id="KW-0436">Ligase</keyword>
<keyword evidence="5 8" id="KW-0547">Nucleotide-binding</keyword>
<evidence type="ECO:0000256" key="1">
    <source>
        <dbReference type="ARBA" id="ARBA00005006"/>
    </source>
</evidence>
<protein>
    <recommendedName>
        <fullName evidence="8">Glutamate--cysteine ligase</fullName>
        <ecNumber evidence="8">6.3.2.2</ecNumber>
    </recommendedName>
    <alternativeName>
        <fullName evidence="8">Gamma-ECS</fullName>
        <shortName evidence="8">GCS</shortName>
    </alternativeName>
    <alternativeName>
        <fullName evidence="8">Gamma-glutamylcysteine synthetase</fullName>
    </alternativeName>
</protein>
<dbReference type="HOGENOM" id="CLU_020728_3_0_6"/>
<evidence type="ECO:0000256" key="4">
    <source>
        <dbReference type="ARBA" id="ARBA00022684"/>
    </source>
</evidence>
<dbReference type="InterPro" id="IPR007370">
    <property type="entry name" value="Glu_cys_ligase"/>
</dbReference>
<dbReference type="eggNOG" id="COG2918">
    <property type="taxonomic scope" value="Bacteria"/>
</dbReference>
<dbReference type="EC" id="6.3.2.2" evidence="8"/>
<dbReference type="AlphaFoldDB" id="A4A9H1"/>
<evidence type="ECO:0000313" key="11">
    <source>
        <dbReference type="EMBL" id="EAQ97138.2"/>
    </source>
</evidence>
<evidence type="ECO:0000256" key="7">
    <source>
        <dbReference type="ARBA" id="ARBA00048819"/>
    </source>
</evidence>
<dbReference type="SUPFAM" id="SSF55931">
    <property type="entry name" value="Glutamine synthetase/guanido kinase"/>
    <property type="match status" value="1"/>
</dbReference>
<keyword evidence="12" id="KW-1185">Reference proteome</keyword>
<dbReference type="OrthoDB" id="9803907at2"/>
<feature type="domain" description="Glutamate--cysteine ligase" evidence="10">
    <location>
        <begin position="17"/>
        <end position="383"/>
    </location>
</feature>
<reference evidence="11 12" key="1">
    <citation type="journal article" date="2007" name="Proc. Natl. Acad. Sci. U.S.A.">
        <title>Characterization of a marine gammaproteobacterium capable of aerobic anoxygenic photosynthesis.</title>
        <authorList>
            <person name="Fuchs B.M."/>
            <person name="Spring S."/>
            <person name="Teeling H."/>
            <person name="Quast C."/>
            <person name="Wulf J."/>
            <person name="Schattenhofer M."/>
            <person name="Yan S."/>
            <person name="Ferriera S."/>
            <person name="Johnson J."/>
            <person name="Glockner F.O."/>
            <person name="Amann R."/>
        </authorList>
    </citation>
    <scope>NUCLEOTIDE SEQUENCE [LARGE SCALE GENOMIC DNA]</scope>
    <source>
        <strain evidence="11">KT71</strain>
    </source>
</reference>
<evidence type="ECO:0000256" key="6">
    <source>
        <dbReference type="ARBA" id="ARBA00022840"/>
    </source>
</evidence>
<dbReference type="PANTHER" id="PTHR38761">
    <property type="entry name" value="GLUTAMATE--CYSTEINE LIGASE"/>
    <property type="match status" value="1"/>
</dbReference>
<comment type="catalytic activity">
    <reaction evidence="7 8 9">
        <text>L-cysteine + L-glutamate + ATP = gamma-L-glutamyl-L-cysteine + ADP + phosphate + H(+)</text>
        <dbReference type="Rhea" id="RHEA:13285"/>
        <dbReference type="ChEBI" id="CHEBI:15378"/>
        <dbReference type="ChEBI" id="CHEBI:29985"/>
        <dbReference type="ChEBI" id="CHEBI:30616"/>
        <dbReference type="ChEBI" id="CHEBI:35235"/>
        <dbReference type="ChEBI" id="CHEBI:43474"/>
        <dbReference type="ChEBI" id="CHEBI:58173"/>
        <dbReference type="ChEBI" id="CHEBI:456216"/>
        <dbReference type="EC" id="6.3.2.2"/>
    </reaction>
</comment>
<dbReference type="InterPro" id="IPR014746">
    <property type="entry name" value="Gln_synth/guanido_kin_cat_dom"/>
</dbReference>
<dbReference type="HAMAP" id="MF_00578">
    <property type="entry name" value="Glu_cys_ligase"/>
    <property type="match status" value="1"/>
</dbReference>
<organism evidence="11 12">
    <name type="scientific">Congregibacter litoralis KT71</name>
    <dbReference type="NCBI Taxonomy" id="314285"/>
    <lineage>
        <taxon>Bacteria</taxon>
        <taxon>Pseudomonadati</taxon>
        <taxon>Pseudomonadota</taxon>
        <taxon>Gammaproteobacteria</taxon>
        <taxon>Cellvibrionales</taxon>
        <taxon>Halieaceae</taxon>
        <taxon>Congregibacter</taxon>
    </lineage>
</organism>
<dbReference type="EMBL" id="AAOA02000004">
    <property type="protein sequence ID" value="EAQ97138.2"/>
    <property type="molecule type" value="Genomic_DNA"/>
</dbReference>
<evidence type="ECO:0000256" key="8">
    <source>
        <dbReference type="HAMAP-Rule" id="MF_00578"/>
    </source>
</evidence>
<dbReference type="RefSeq" id="WP_023660329.1">
    <property type="nucleotide sequence ID" value="NZ_CM002299.1"/>
</dbReference>
<dbReference type="InterPro" id="IPR006334">
    <property type="entry name" value="Glut_cys_ligase"/>
</dbReference>
<dbReference type="GO" id="GO:0005524">
    <property type="term" value="F:ATP binding"/>
    <property type="evidence" value="ECO:0007669"/>
    <property type="project" value="UniProtKB-KW"/>
</dbReference>
<keyword evidence="4 8" id="KW-0317">Glutathione biosynthesis</keyword>
<evidence type="ECO:0000313" key="12">
    <source>
        <dbReference type="Proteomes" id="UP000019205"/>
    </source>
</evidence>
<comment type="caution">
    <text evidence="11">The sequence shown here is derived from an EMBL/GenBank/DDBJ whole genome shotgun (WGS) entry which is preliminary data.</text>
</comment>
<dbReference type="UniPathway" id="UPA00142">
    <property type="reaction ID" value="UER00209"/>
</dbReference>
<evidence type="ECO:0000259" key="10">
    <source>
        <dbReference type="Pfam" id="PF04262"/>
    </source>
</evidence>
<dbReference type="Gene3D" id="3.30.590.20">
    <property type="match status" value="1"/>
</dbReference>
<dbReference type="GO" id="GO:0004357">
    <property type="term" value="F:glutamate-cysteine ligase activity"/>
    <property type="evidence" value="ECO:0007669"/>
    <property type="project" value="UniProtKB-UniRule"/>
</dbReference>
<evidence type="ECO:0000256" key="2">
    <source>
        <dbReference type="ARBA" id="ARBA00008772"/>
    </source>
</evidence>
<evidence type="ECO:0000256" key="9">
    <source>
        <dbReference type="RuleBase" id="RU004391"/>
    </source>
</evidence>
<reference evidence="11 12" key="2">
    <citation type="journal article" date="2009" name="PLoS ONE">
        <title>The photosynthetic apparatus and its regulation in the aerobic gammaproteobacterium Congregibacter litoralis gen. nov., sp. nov.</title>
        <authorList>
            <person name="Spring S."/>
            <person name="Lunsdorf H."/>
            <person name="Fuchs B.M."/>
            <person name="Tindall B.J."/>
        </authorList>
    </citation>
    <scope>NUCLEOTIDE SEQUENCE [LARGE SCALE GENOMIC DNA]</scope>
    <source>
        <strain evidence="11">KT71</strain>
    </source>
</reference>
<keyword evidence="6 8" id="KW-0067">ATP-binding</keyword>
<dbReference type="PANTHER" id="PTHR38761:SF1">
    <property type="entry name" value="GLUTAMATE--CYSTEINE LIGASE"/>
    <property type="match status" value="1"/>
</dbReference>
<evidence type="ECO:0000256" key="5">
    <source>
        <dbReference type="ARBA" id="ARBA00022741"/>
    </source>
</evidence>
<comment type="pathway">
    <text evidence="1 8 9">Sulfur metabolism; glutathione biosynthesis; glutathione from L-cysteine and L-glutamate: step 1/2.</text>
</comment>